<evidence type="ECO:0000313" key="4">
    <source>
        <dbReference type="EMBL" id="CAB4190669.1"/>
    </source>
</evidence>
<dbReference type="EMBL" id="LR796945">
    <property type="protein sequence ID" value="CAB4176910.1"/>
    <property type="molecule type" value="Genomic_DNA"/>
</dbReference>
<evidence type="ECO:0000313" key="6">
    <source>
        <dbReference type="EMBL" id="CAB4222597.1"/>
    </source>
</evidence>
<evidence type="ECO:0000313" key="2">
    <source>
        <dbReference type="EMBL" id="CAB4176910.1"/>
    </source>
</evidence>
<evidence type="ECO:0000313" key="1">
    <source>
        <dbReference type="EMBL" id="CAB4170416.1"/>
    </source>
</evidence>
<name>A0A6J7XA61_9CAUD</name>
<reference evidence="7" key="1">
    <citation type="submission" date="2020-05" db="EMBL/GenBank/DDBJ databases">
        <authorList>
            <person name="Chiriac C."/>
            <person name="Salcher M."/>
            <person name="Ghai R."/>
            <person name="Kavagutti S V."/>
        </authorList>
    </citation>
    <scope>NUCLEOTIDE SEQUENCE</scope>
</reference>
<proteinExistence type="predicted"/>
<dbReference type="EMBL" id="LR798378">
    <property type="protein sequence ID" value="CAB5227694.1"/>
    <property type="molecule type" value="Genomic_DNA"/>
</dbReference>
<dbReference type="EMBL" id="LR797369">
    <property type="protein sequence ID" value="CAB4211077.1"/>
    <property type="molecule type" value="Genomic_DNA"/>
</dbReference>
<evidence type="ECO:0000313" key="7">
    <source>
        <dbReference type="EMBL" id="CAB5227694.1"/>
    </source>
</evidence>
<evidence type="ECO:0000313" key="5">
    <source>
        <dbReference type="EMBL" id="CAB4211077.1"/>
    </source>
</evidence>
<sequence>MATRSAIGFLEYDGSVTGIYCHWDGYLEGVGATLAQYYTDIDKVLKLIELGDVSSLDKEIGVQHPFSRFSTDFSQEKWDDLYGDMTTFYTRDRGEDAPARDFADAKAFRSNYGDCEFFYLFDGNEWTYAERGMPYFKAIPVTVEA</sequence>
<dbReference type="EMBL" id="LR797157">
    <property type="protein sequence ID" value="CAB4190669.1"/>
    <property type="molecule type" value="Genomic_DNA"/>
</dbReference>
<gene>
    <name evidence="3" type="ORF">UFOVP1065_116</name>
    <name evidence="4" type="ORF">UFOVP1198_85</name>
    <name evidence="5" type="ORF">UFOVP1418_77</name>
    <name evidence="7" type="ORF">UFOVP1524_73</name>
    <name evidence="6" type="ORF">UFOVP1651_73</name>
    <name evidence="1" type="ORF">UFOVP908_51</name>
    <name evidence="2" type="ORF">UFOVP990_85</name>
</gene>
<dbReference type="EMBL" id="LR797518">
    <property type="protein sequence ID" value="CAB4222597.1"/>
    <property type="molecule type" value="Genomic_DNA"/>
</dbReference>
<accession>A0A6J7XA61</accession>
<dbReference type="EMBL" id="LR796860">
    <property type="protein sequence ID" value="CAB4170416.1"/>
    <property type="molecule type" value="Genomic_DNA"/>
</dbReference>
<protein>
    <submittedName>
        <fullName evidence="7">Uncharacterized protein</fullName>
    </submittedName>
</protein>
<evidence type="ECO:0000313" key="3">
    <source>
        <dbReference type="EMBL" id="CAB4182036.1"/>
    </source>
</evidence>
<organism evidence="7">
    <name type="scientific">uncultured Caudovirales phage</name>
    <dbReference type="NCBI Taxonomy" id="2100421"/>
    <lineage>
        <taxon>Viruses</taxon>
        <taxon>Duplodnaviria</taxon>
        <taxon>Heunggongvirae</taxon>
        <taxon>Uroviricota</taxon>
        <taxon>Caudoviricetes</taxon>
        <taxon>Peduoviridae</taxon>
        <taxon>Maltschvirus</taxon>
        <taxon>Maltschvirus maltsch</taxon>
    </lineage>
</organism>
<dbReference type="EMBL" id="LR797021">
    <property type="protein sequence ID" value="CAB4182036.1"/>
    <property type="molecule type" value="Genomic_DNA"/>
</dbReference>